<gene>
    <name evidence="2" type="ORF">SAMN06264849_106125</name>
</gene>
<dbReference type="OrthoDB" id="9877174at2"/>
<accession>A0A521DNQ5</accession>
<proteinExistence type="predicted"/>
<dbReference type="RefSeq" id="WP_142505706.1">
    <property type="nucleotide sequence ID" value="NZ_FXTI01000006.1"/>
</dbReference>
<evidence type="ECO:0000313" key="2">
    <source>
        <dbReference type="EMBL" id="SMO72701.1"/>
    </source>
</evidence>
<reference evidence="2 3" key="1">
    <citation type="submission" date="2017-05" db="EMBL/GenBank/DDBJ databases">
        <authorList>
            <person name="Varghese N."/>
            <person name="Submissions S."/>
        </authorList>
    </citation>
    <scope>NUCLEOTIDE SEQUENCE [LARGE SCALE GENOMIC DNA]</scope>
    <source>
        <strain evidence="2 3">DSM 45474</strain>
    </source>
</reference>
<keyword evidence="3" id="KW-1185">Reference proteome</keyword>
<organism evidence="2 3">
    <name type="scientific">Melghirimyces algeriensis</name>
    <dbReference type="NCBI Taxonomy" id="910412"/>
    <lineage>
        <taxon>Bacteria</taxon>
        <taxon>Bacillati</taxon>
        <taxon>Bacillota</taxon>
        <taxon>Bacilli</taxon>
        <taxon>Bacillales</taxon>
        <taxon>Thermoactinomycetaceae</taxon>
        <taxon>Melghirimyces</taxon>
    </lineage>
</organism>
<sequence>MGKKERIASLVDEAQKLCKSPQDDERPEDKLIEILVELAKGTRYWEDVQGAIESYERYQKRTEGSEESEEDGQPRTLPWRL</sequence>
<name>A0A521DNQ5_9BACL</name>
<dbReference type="AlphaFoldDB" id="A0A521DNQ5"/>
<feature type="region of interest" description="Disordered" evidence="1">
    <location>
        <begin position="59"/>
        <end position="81"/>
    </location>
</feature>
<dbReference type="EMBL" id="FXTI01000006">
    <property type="protein sequence ID" value="SMO72701.1"/>
    <property type="molecule type" value="Genomic_DNA"/>
</dbReference>
<evidence type="ECO:0000256" key="1">
    <source>
        <dbReference type="SAM" id="MobiDB-lite"/>
    </source>
</evidence>
<evidence type="ECO:0000313" key="3">
    <source>
        <dbReference type="Proteomes" id="UP000315636"/>
    </source>
</evidence>
<protein>
    <submittedName>
        <fullName evidence="2">Uncharacterized protein</fullName>
    </submittedName>
</protein>
<dbReference type="Proteomes" id="UP000315636">
    <property type="component" value="Unassembled WGS sequence"/>
</dbReference>